<name>A0A562M0U0_9GAMM</name>
<dbReference type="PANTHER" id="PTHR47623">
    <property type="entry name" value="OS09G0287300 PROTEIN"/>
    <property type="match status" value="1"/>
</dbReference>
<feature type="binding site" evidence="2">
    <location>
        <position position="58"/>
    </location>
    <ligand>
        <name>substrate</name>
    </ligand>
</feature>
<dbReference type="InterPro" id="IPR013078">
    <property type="entry name" value="His_Pase_superF_clade-1"/>
</dbReference>
<dbReference type="RefSeq" id="WP_144811964.1">
    <property type="nucleotide sequence ID" value="NZ_VLKP01000002.1"/>
</dbReference>
<feature type="active site" description="Tele-phosphohistidine intermediate" evidence="1">
    <location>
        <position position="9"/>
    </location>
</feature>
<dbReference type="AlphaFoldDB" id="A0A562M0U0"/>
<feature type="active site" description="Proton donor/acceptor" evidence="1">
    <location>
        <position position="83"/>
    </location>
</feature>
<proteinExistence type="predicted"/>
<accession>A0A562M0U0</accession>
<dbReference type="SUPFAM" id="SSF53254">
    <property type="entry name" value="Phosphoglycerate mutase-like"/>
    <property type="match status" value="1"/>
</dbReference>
<dbReference type="SMART" id="SM00855">
    <property type="entry name" value="PGAM"/>
    <property type="match status" value="1"/>
</dbReference>
<evidence type="ECO:0000256" key="2">
    <source>
        <dbReference type="PIRSR" id="PIRSR613078-2"/>
    </source>
</evidence>
<dbReference type="Proteomes" id="UP000316471">
    <property type="component" value="Unassembled WGS sequence"/>
</dbReference>
<dbReference type="CDD" id="cd07067">
    <property type="entry name" value="HP_PGM_like"/>
    <property type="match status" value="1"/>
</dbReference>
<organism evidence="3 4">
    <name type="scientific">Aerolutibacter ruishenii</name>
    <dbReference type="NCBI Taxonomy" id="686800"/>
    <lineage>
        <taxon>Bacteria</taxon>
        <taxon>Pseudomonadati</taxon>
        <taxon>Pseudomonadota</taxon>
        <taxon>Gammaproteobacteria</taxon>
        <taxon>Lysobacterales</taxon>
        <taxon>Lysobacteraceae</taxon>
        <taxon>Aerolutibacter</taxon>
    </lineage>
</organism>
<dbReference type="PANTHER" id="PTHR47623:SF1">
    <property type="entry name" value="OS09G0287300 PROTEIN"/>
    <property type="match status" value="1"/>
</dbReference>
<dbReference type="Pfam" id="PF00300">
    <property type="entry name" value="His_Phos_1"/>
    <property type="match status" value="1"/>
</dbReference>
<dbReference type="InterPro" id="IPR029033">
    <property type="entry name" value="His_PPase_superfam"/>
</dbReference>
<dbReference type="Gene3D" id="3.40.50.1240">
    <property type="entry name" value="Phosphoglycerate mutase-like"/>
    <property type="match status" value="1"/>
</dbReference>
<comment type="caution">
    <text evidence="3">The sequence shown here is derived from an EMBL/GenBank/DDBJ whole genome shotgun (WGS) entry which is preliminary data.</text>
</comment>
<gene>
    <name evidence="3" type="ORF">IP93_00662</name>
</gene>
<keyword evidence="4" id="KW-1185">Reference proteome</keyword>
<evidence type="ECO:0000313" key="4">
    <source>
        <dbReference type="Proteomes" id="UP000316471"/>
    </source>
</evidence>
<dbReference type="OrthoDB" id="9810154at2"/>
<reference evidence="3 4" key="1">
    <citation type="journal article" date="2015" name="Stand. Genomic Sci.">
        <title>Genomic Encyclopedia of Bacterial and Archaeal Type Strains, Phase III: the genomes of soil and plant-associated and newly described type strains.</title>
        <authorList>
            <person name="Whitman W.B."/>
            <person name="Woyke T."/>
            <person name="Klenk H.P."/>
            <person name="Zhou Y."/>
            <person name="Lilburn T.G."/>
            <person name="Beck B.J."/>
            <person name="De Vos P."/>
            <person name="Vandamme P."/>
            <person name="Eisen J.A."/>
            <person name="Garrity G."/>
            <person name="Hugenholtz P."/>
            <person name="Kyrpides N.C."/>
        </authorList>
    </citation>
    <scope>NUCLEOTIDE SEQUENCE [LARGE SCALE GENOMIC DNA]</scope>
    <source>
        <strain evidence="3 4">CGMCC 1.10136</strain>
    </source>
</reference>
<evidence type="ECO:0000256" key="1">
    <source>
        <dbReference type="PIRSR" id="PIRSR613078-1"/>
    </source>
</evidence>
<sequence length="158" mass="16700">MRELILLRHAHADAASAGQADLDRPLSAEGLAEAEAAGRWLAANHLIPDCVLCSPARRTRETLEAVLGAIGYIDQRIEPAIYEATPGTLIGLADANVEVGRLMLVGHNPGLERLAALLHSGQSGDYRGMPPAGIAVLTVPVETALEPGIAQLSAFWWP</sequence>
<evidence type="ECO:0000313" key="3">
    <source>
        <dbReference type="EMBL" id="TWI13500.1"/>
    </source>
</evidence>
<protein>
    <submittedName>
        <fullName evidence="3">Phosphohistidine phosphatase SixA</fullName>
    </submittedName>
</protein>
<dbReference type="EMBL" id="VLKP01000002">
    <property type="protein sequence ID" value="TWI13500.1"/>
    <property type="molecule type" value="Genomic_DNA"/>
</dbReference>